<dbReference type="VEuPathDB" id="TriTrypDB:TcCL_Unassigned05814"/>
<evidence type="ECO:0000313" key="2">
    <source>
        <dbReference type="EMBL" id="PWU93435.1"/>
    </source>
</evidence>
<reference evidence="2 3" key="1">
    <citation type="journal article" date="2018" name="Microb. Genom.">
        <title>Expanding an expanded genome: long-read sequencing of Trypanosoma cruzi.</title>
        <authorList>
            <person name="Berna L."/>
            <person name="Rodriguez M."/>
            <person name="Chiribao M.L."/>
            <person name="Parodi-Talice A."/>
            <person name="Pita S."/>
            <person name="Rijo G."/>
            <person name="Alvarez-Valin F."/>
            <person name="Robello C."/>
        </authorList>
    </citation>
    <scope>NUCLEOTIDE SEQUENCE [LARGE SCALE GENOMIC DNA]</scope>
    <source>
        <strain evidence="2 3">Dm28c</strain>
    </source>
</reference>
<dbReference type="VEuPathDB" id="TriTrypDB:BCY84_10585"/>
<gene>
    <name evidence="2" type="ORF">C4B63_31g216</name>
</gene>
<dbReference type="EMBL" id="PRFA01000031">
    <property type="protein sequence ID" value="PWU93435.1"/>
    <property type="molecule type" value="Genomic_DNA"/>
</dbReference>
<feature type="region of interest" description="Disordered" evidence="1">
    <location>
        <begin position="311"/>
        <end position="331"/>
    </location>
</feature>
<dbReference type="VEuPathDB" id="TriTrypDB:Tc_MARK_8881"/>
<feature type="region of interest" description="Disordered" evidence="1">
    <location>
        <begin position="195"/>
        <end position="215"/>
    </location>
</feature>
<dbReference type="VEuPathDB" id="TriTrypDB:TCDM_06173"/>
<name>A0A2V2VAA7_TRYCR</name>
<dbReference type="VEuPathDB" id="TriTrypDB:ECC02_000684"/>
<dbReference type="VEuPathDB" id="TriTrypDB:TcG_08181"/>
<proteinExistence type="predicted"/>
<dbReference type="VEuPathDB" id="TriTrypDB:TcYC6_0066420"/>
<sequence>MSTSLRPHHPTNVVPSHAMAMKDIAVPLDGSQNSHNTVAETHDMLAYPQIGGDVNACGVQDVGEGDDGGVQFGDFFFQNIPPEGSVDAAQSSVFEGFCFDDICDDGAWAAGVTAMGNAPEEDTVNQIHLSAPQPFEFLLPEDATSTSGTAAVAEGTVTESAFDLGLGVAHPTRGIADVPSVSVPVSTEVLRRSAPLEANEMSGEAATRSSNSTKDKITTTSKMHFGIGNNSSSHGNGGSNVPVEGGGATKEVLNNVPAVSVGSLRQSLKLTDSSVCSTVGSTTTAVGAAPRVPRESVDDLLRRADQIISEGKLSDTAEDAATGGHEGNGNQSDTLFSAQISHWLRRCVEVQESSLASVADLQLRMTQTMRMFSTHTGISSALGQQYGKTPVVLTLPLVLTMMESLLEEG</sequence>
<comment type="caution">
    <text evidence="2">The sequence shown here is derived from an EMBL/GenBank/DDBJ whole genome shotgun (WGS) entry which is preliminary data.</text>
</comment>
<protein>
    <submittedName>
        <fullName evidence="2">Uncharacterized protein</fullName>
    </submittedName>
</protein>
<accession>A0A2V2VAA7</accession>
<organism evidence="2 3">
    <name type="scientific">Trypanosoma cruzi</name>
    <dbReference type="NCBI Taxonomy" id="5693"/>
    <lineage>
        <taxon>Eukaryota</taxon>
        <taxon>Discoba</taxon>
        <taxon>Euglenozoa</taxon>
        <taxon>Kinetoplastea</taxon>
        <taxon>Metakinetoplastina</taxon>
        <taxon>Trypanosomatida</taxon>
        <taxon>Trypanosomatidae</taxon>
        <taxon>Trypanosoma</taxon>
        <taxon>Schizotrypanum</taxon>
    </lineage>
</organism>
<dbReference type="VEuPathDB" id="TriTrypDB:C3747_31g108"/>
<evidence type="ECO:0000313" key="3">
    <source>
        <dbReference type="Proteomes" id="UP000246121"/>
    </source>
</evidence>
<dbReference type="VEuPathDB" id="TriTrypDB:TCSYLVIO_010505"/>
<dbReference type="VEuPathDB" id="TriTrypDB:TcBrA4_0114100"/>
<evidence type="ECO:0000256" key="1">
    <source>
        <dbReference type="SAM" id="MobiDB-lite"/>
    </source>
</evidence>
<dbReference type="VEuPathDB" id="TriTrypDB:C4B63_31g216"/>
<dbReference type="AlphaFoldDB" id="A0A2V2VAA7"/>
<dbReference type="VEuPathDB" id="TriTrypDB:TcCLB.511649.14"/>
<dbReference type="Proteomes" id="UP000246121">
    <property type="component" value="Unassembled WGS sequence"/>
</dbReference>